<dbReference type="Pfam" id="PF14897">
    <property type="entry name" value="EpsG"/>
    <property type="match status" value="1"/>
</dbReference>
<dbReference type="EMBL" id="JBFOHL010000008">
    <property type="protein sequence ID" value="MEW9624533.1"/>
    <property type="molecule type" value="Genomic_DNA"/>
</dbReference>
<feature type="transmembrane region" description="Helical" evidence="1">
    <location>
        <begin position="139"/>
        <end position="160"/>
    </location>
</feature>
<protein>
    <submittedName>
        <fullName evidence="2">EpsG family protein</fullName>
    </submittedName>
</protein>
<feature type="transmembrane region" description="Helical" evidence="1">
    <location>
        <begin position="318"/>
        <end position="337"/>
    </location>
</feature>
<reference evidence="2 3" key="1">
    <citation type="submission" date="2024-06" db="EMBL/GenBank/DDBJ databases">
        <authorList>
            <person name="Woo H."/>
        </authorList>
    </citation>
    <scope>NUCLEOTIDE SEQUENCE [LARGE SCALE GENOMIC DNA]</scope>
    <source>
        <strain evidence="2 3">S2-g</strain>
    </source>
</reference>
<keyword evidence="1" id="KW-1133">Transmembrane helix</keyword>
<dbReference type="RefSeq" id="WP_367844842.1">
    <property type="nucleotide sequence ID" value="NZ_JBFOHL010000008.1"/>
</dbReference>
<evidence type="ECO:0000313" key="2">
    <source>
        <dbReference type="EMBL" id="MEW9624533.1"/>
    </source>
</evidence>
<feature type="transmembrane region" description="Helical" evidence="1">
    <location>
        <begin position="291"/>
        <end position="311"/>
    </location>
</feature>
<sequence length="377" mass="41857">MDLENWSIFLAGSFATMLFFIVGGMSGNASERVNGRRVFDWLCVLAAYIVGLYFIGLRPINGGSDTPKYVTTFMALRDVATAHAIGIQYFGNTEVLFWPLQALWRPFINSGSLWLVLVYTLTFGLSGIAYSRMSKESGAPAVIFVMLLFSYEAVYFGNIIRQVMSYPIGIVGVYYFHRRSYTLAALLVVLAIGLHWSSIIFLLLPGIWALRINSKSRAIIFFVACVALSHLILLLAQRMGALGGLMSISDKAAYYSQGVTNFGEIYHTFNFALSVLLILIFVISFDLVVEWPVVSACFLLFSGMVLVGVSVPTLSERFITNQLFFAPLMSWAFLQRFVPRAGILKRVILASVFIAMGVLVFSQESSTYTLGLTNHAK</sequence>
<feature type="transmembrane region" description="Helical" evidence="1">
    <location>
        <begin position="181"/>
        <end position="204"/>
    </location>
</feature>
<keyword evidence="3" id="KW-1185">Reference proteome</keyword>
<comment type="caution">
    <text evidence="2">The sequence shown here is derived from an EMBL/GenBank/DDBJ whole genome shotgun (WGS) entry which is preliminary data.</text>
</comment>
<keyword evidence="1" id="KW-0812">Transmembrane</keyword>
<organism evidence="2 3">
    <name type="scientific">Rhodanobacter geophilus</name>
    <dbReference type="NCBI Taxonomy" id="3162488"/>
    <lineage>
        <taxon>Bacteria</taxon>
        <taxon>Pseudomonadati</taxon>
        <taxon>Pseudomonadota</taxon>
        <taxon>Gammaproteobacteria</taxon>
        <taxon>Lysobacterales</taxon>
        <taxon>Rhodanobacteraceae</taxon>
        <taxon>Rhodanobacter</taxon>
    </lineage>
</organism>
<feature type="transmembrane region" description="Helical" evidence="1">
    <location>
        <begin position="6"/>
        <end position="26"/>
    </location>
</feature>
<feature type="transmembrane region" description="Helical" evidence="1">
    <location>
        <begin position="38"/>
        <end position="60"/>
    </location>
</feature>
<feature type="transmembrane region" description="Helical" evidence="1">
    <location>
        <begin position="216"/>
        <end position="236"/>
    </location>
</feature>
<feature type="transmembrane region" description="Helical" evidence="1">
    <location>
        <begin position="112"/>
        <end position="133"/>
    </location>
</feature>
<gene>
    <name evidence="2" type="ORF">ABQJ56_09845</name>
</gene>
<name>A0ABV3QRQ5_9GAMM</name>
<feature type="transmembrane region" description="Helical" evidence="1">
    <location>
        <begin position="265"/>
        <end position="285"/>
    </location>
</feature>
<evidence type="ECO:0000256" key="1">
    <source>
        <dbReference type="SAM" id="Phobius"/>
    </source>
</evidence>
<accession>A0ABV3QRQ5</accession>
<feature type="transmembrane region" description="Helical" evidence="1">
    <location>
        <begin position="343"/>
        <end position="361"/>
    </location>
</feature>
<proteinExistence type="predicted"/>
<dbReference type="InterPro" id="IPR049458">
    <property type="entry name" value="EpsG-like"/>
</dbReference>
<keyword evidence="1" id="KW-0472">Membrane</keyword>
<evidence type="ECO:0000313" key="3">
    <source>
        <dbReference type="Proteomes" id="UP001556170"/>
    </source>
</evidence>
<dbReference type="Proteomes" id="UP001556170">
    <property type="component" value="Unassembled WGS sequence"/>
</dbReference>